<dbReference type="EMBL" id="VFES01000003">
    <property type="protein sequence ID" value="TWR68274.1"/>
    <property type="molecule type" value="Genomic_DNA"/>
</dbReference>
<evidence type="ECO:0000313" key="4">
    <source>
        <dbReference type="Proteomes" id="UP000317267"/>
    </source>
</evidence>
<evidence type="ECO:0000313" key="3">
    <source>
        <dbReference type="Proteomes" id="UP000198740"/>
    </source>
</evidence>
<protein>
    <submittedName>
        <fullName evidence="2">Uncharacterized protein</fullName>
    </submittedName>
</protein>
<comment type="caution">
    <text evidence="2">The sequence shown here is derived from an EMBL/GenBank/DDBJ whole genome shotgun (WGS) entry which is preliminary data.</text>
</comment>
<evidence type="ECO:0000313" key="2">
    <source>
        <dbReference type="EMBL" id="TWR68274.1"/>
    </source>
</evidence>
<accession>A0A1H1DUY0</accession>
<organism evidence="2 4">
    <name type="scientific">Pseudomonas grimontii</name>
    <dbReference type="NCBI Taxonomy" id="129847"/>
    <lineage>
        <taxon>Bacteria</taxon>
        <taxon>Pseudomonadati</taxon>
        <taxon>Pseudomonadota</taxon>
        <taxon>Gammaproteobacteria</taxon>
        <taxon>Pseudomonadales</taxon>
        <taxon>Pseudomonadaceae</taxon>
        <taxon>Pseudomonas</taxon>
    </lineage>
</organism>
<dbReference type="Proteomes" id="UP000198740">
    <property type="component" value="Unassembled WGS sequence"/>
</dbReference>
<dbReference type="AlphaFoldDB" id="A0A1H1DUY0"/>
<dbReference type="RefSeq" id="WP_090401428.1">
    <property type="nucleotide sequence ID" value="NZ_FNKM01000002.1"/>
</dbReference>
<reference evidence="2 4" key="2">
    <citation type="submission" date="2019-06" db="EMBL/GenBank/DDBJ databases">
        <title>Pseudomonas bimorpha sp. nov. isolated from bovine raw milk and skim milk concentrate.</title>
        <authorList>
            <person name="Hofmann K."/>
            <person name="Huptas C."/>
            <person name="Doll E."/>
            <person name="Scherer S."/>
            <person name="Wenning M."/>
        </authorList>
    </citation>
    <scope>NUCLEOTIDE SEQUENCE [LARGE SCALE GENOMIC DNA]</scope>
    <source>
        <strain evidence="2 4">DSM 17515</strain>
    </source>
</reference>
<evidence type="ECO:0000313" key="1">
    <source>
        <dbReference type="EMBL" id="SDQ80203.1"/>
    </source>
</evidence>
<dbReference type="EMBL" id="FNKM01000002">
    <property type="protein sequence ID" value="SDQ80203.1"/>
    <property type="molecule type" value="Genomic_DNA"/>
</dbReference>
<dbReference type="Proteomes" id="UP000317267">
    <property type="component" value="Unassembled WGS sequence"/>
</dbReference>
<name>A0A1H1DUY0_9PSED</name>
<sequence>MSNNTQSNEISFQIKLVDVDHPIEIIPSAELKNGVLILYGSRLILTPGPARGLHSFEVRINNNLLPGTYDLNGQPGNPVKVVYIAPNTNVVDSYHDESGSFDLHSTATPQHIEGTFSCVAKNASSQIPHKAYLSAGRVSLNKMHNLTSTGELTATIYPTDSIFKPSLFFMRFIETNDRLTFLEVKAKKDNISLHLYIPQDKLGDGSTQTLQFKEDESSEFAFAVYIHGYTFVAQSGSIKFRYSKSSETLTGDIEFNATGGNPAVPKITFTSSSFRVTGLDA</sequence>
<keyword evidence="3" id="KW-1185">Reference proteome</keyword>
<reference evidence="1 3" key="1">
    <citation type="submission" date="2016-10" db="EMBL/GenBank/DDBJ databases">
        <authorList>
            <person name="Varghese N."/>
            <person name="Submissions S."/>
        </authorList>
    </citation>
    <scope>NUCLEOTIDE SEQUENCE [LARGE SCALE GENOMIC DNA]</scope>
    <source>
        <strain evidence="1 3">BS2976</strain>
    </source>
</reference>
<proteinExistence type="predicted"/>
<gene>
    <name evidence="2" type="ORF">FIV39_07220</name>
    <name evidence="1" type="ORF">SAMN04490186_2010</name>
</gene>